<dbReference type="OrthoDB" id="9800258at2"/>
<reference evidence="2" key="1">
    <citation type="journal article" date="2018" name="Front. Microbiol.">
        <title>Genome-Based Analysis Reveals the Taxonomy and Diversity of the Family Idiomarinaceae.</title>
        <authorList>
            <person name="Liu Y."/>
            <person name="Lai Q."/>
            <person name="Shao Z."/>
        </authorList>
    </citation>
    <scope>NUCLEOTIDE SEQUENCE [LARGE SCALE GENOMIC DNA]</scope>
    <source>
        <strain evidence="2">PO-M2</strain>
    </source>
</reference>
<evidence type="ECO:0000313" key="1">
    <source>
        <dbReference type="EMBL" id="RUO55927.1"/>
    </source>
</evidence>
<keyword evidence="2" id="KW-1185">Reference proteome</keyword>
<comment type="caution">
    <text evidence="1">The sequence shown here is derived from an EMBL/GenBank/DDBJ whole genome shotgun (WGS) entry which is preliminary data.</text>
</comment>
<dbReference type="Proteomes" id="UP000287649">
    <property type="component" value="Unassembled WGS sequence"/>
</dbReference>
<dbReference type="AlphaFoldDB" id="A0A432Y4R3"/>
<gene>
    <name evidence="1" type="ORF">CWI70_03910</name>
</gene>
<dbReference type="RefSeq" id="WP_126770736.1">
    <property type="nucleotide sequence ID" value="NZ_JANQBU010000001.1"/>
</dbReference>
<dbReference type="PANTHER" id="PTHR41791:SF1">
    <property type="entry name" value="SSL7039 PROTEIN"/>
    <property type="match status" value="1"/>
</dbReference>
<dbReference type="PANTHER" id="PTHR41791">
    <property type="entry name" value="SSL7039 PROTEIN"/>
    <property type="match status" value="1"/>
</dbReference>
<evidence type="ECO:0000313" key="2">
    <source>
        <dbReference type="Proteomes" id="UP000287649"/>
    </source>
</evidence>
<dbReference type="InterPro" id="IPR014056">
    <property type="entry name" value="TypeIITA-like_toxin_pred"/>
</dbReference>
<sequence>MKRIQTTIQFTQWLDRLKDLSGRARVQTRIQRLAMGNPGTHRNLKHGVSELKVNVGPGYRVYYTERDNLLIVLLCGGDKNSQQDDIKRAYNLVKGLESSNDN</sequence>
<organism evidence="1 2">
    <name type="scientific">Pseudidiomarina homiensis</name>
    <dbReference type="NCBI Taxonomy" id="364198"/>
    <lineage>
        <taxon>Bacteria</taxon>
        <taxon>Pseudomonadati</taxon>
        <taxon>Pseudomonadota</taxon>
        <taxon>Gammaproteobacteria</taxon>
        <taxon>Alteromonadales</taxon>
        <taxon>Idiomarinaceae</taxon>
        <taxon>Pseudidiomarina</taxon>
    </lineage>
</organism>
<protein>
    <submittedName>
        <fullName evidence="1">Addiction module protein</fullName>
    </submittedName>
</protein>
<dbReference type="EMBL" id="PIPX01000001">
    <property type="protein sequence ID" value="RUO55927.1"/>
    <property type="molecule type" value="Genomic_DNA"/>
</dbReference>
<dbReference type="PIRSF" id="PIRSF028744">
    <property type="entry name" value="Addict_mod_HI1419"/>
    <property type="match status" value="1"/>
</dbReference>
<proteinExistence type="predicted"/>
<name>A0A432Y4R3_9GAMM</name>
<dbReference type="NCBIfam" id="TIGR02683">
    <property type="entry name" value="upstrm_HI1419"/>
    <property type="match status" value="1"/>
</dbReference>
<accession>A0A432Y4R3</accession>